<dbReference type="AlphaFoldDB" id="A0A7C8YUY5"/>
<reference evidence="1" key="1">
    <citation type="journal article" date="2013" name="J. Plant Res.">
        <title>Effect of fungi and light on seed germination of three Opuntia species from semiarid lands of central Mexico.</title>
        <authorList>
            <person name="Delgado-Sanchez P."/>
            <person name="Jimenez-Bremont J.F."/>
            <person name="Guerrero-Gonzalez Mde L."/>
            <person name="Flores J."/>
        </authorList>
    </citation>
    <scope>NUCLEOTIDE SEQUENCE</scope>
    <source>
        <tissue evidence="1">Cladode</tissue>
    </source>
</reference>
<dbReference type="EMBL" id="GISG01058614">
    <property type="protein sequence ID" value="MBA4626775.1"/>
    <property type="molecule type" value="Transcribed_RNA"/>
</dbReference>
<reference evidence="1" key="2">
    <citation type="submission" date="2020-07" db="EMBL/GenBank/DDBJ databases">
        <authorList>
            <person name="Vera ALvarez R."/>
            <person name="Arias-Moreno D.M."/>
            <person name="Jimenez-Jacinto V."/>
            <person name="Jimenez-Bremont J.F."/>
            <person name="Swaminathan K."/>
            <person name="Moose S.P."/>
            <person name="Guerrero-Gonzalez M.L."/>
            <person name="Marino-Ramirez L."/>
            <person name="Landsman D."/>
            <person name="Rodriguez-Kessler M."/>
            <person name="Delgado-Sanchez P."/>
        </authorList>
    </citation>
    <scope>NUCLEOTIDE SEQUENCE</scope>
    <source>
        <tissue evidence="1">Cladode</tissue>
    </source>
</reference>
<evidence type="ECO:0000313" key="1">
    <source>
        <dbReference type="EMBL" id="MBA4626775.1"/>
    </source>
</evidence>
<protein>
    <submittedName>
        <fullName evidence="1">Uncharacterized protein</fullName>
    </submittedName>
</protein>
<name>A0A7C8YUY5_OPUST</name>
<proteinExistence type="predicted"/>
<accession>A0A7C8YUY5</accession>
<sequence length="120" mass="13482">MEYGGTKPEKYQLCVLASTGDCHFGSHVEQQNSSGFPRLPSWQLAILAATVGFYFTTEPQAWRVWLLDLRFAVSLRRTSGSYDLIQPLDLVTSFSSVLSARNQARDRDRTGVYKFGSVKV</sequence>
<organism evidence="1">
    <name type="scientific">Opuntia streptacantha</name>
    <name type="common">Prickly pear cactus</name>
    <name type="synonym">Opuntia cardona</name>
    <dbReference type="NCBI Taxonomy" id="393608"/>
    <lineage>
        <taxon>Eukaryota</taxon>
        <taxon>Viridiplantae</taxon>
        <taxon>Streptophyta</taxon>
        <taxon>Embryophyta</taxon>
        <taxon>Tracheophyta</taxon>
        <taxon>Spermatophyta</taxon>
        <taxon>Magnoliopsida</taxon>
        <taxon>eudicotyledons</taxon>
        <taxon>Gunneridae</taxon>
        <taxon>Pentapetalae</taxon>
        <taxon>Caryophyllales</taxon>
        <taxon>Cactineae</taxon>
        <taxon>Cactaceae</taxon>
        <taxon>Opuntioideae</taxon>
        <taxon>Opuntia</taxon>
    </lineage>
</organism>